<sequence length="122" mass="13229">MGRFKSIILISLCLLSCWTSKLSANADDILIADCSTKVLTNQKDNSQVAFKGSVDTDLVPVTTDGKELYGSLGDTTLEVLKFYYPRSSGPGGCVMNPTAGFGIDWALLAIIILMGFLRSRMR</sequence>
<dbReference type="RefSeq" id="WP_085099744.1">
    <property type="nucleotide sequence ID" value="NZ_FWZU01000002.1"/>
</dbReference>
<keyword evidence="2" id="KW-0732">Signal</keyword>
<proteinExistence type="predicted"/>
<evidence type="ECO:0000313" key="4">
    <source>
        <dbReference type="Proteomes" id="UP000192906"/>
    </source>
</evidence>
<dbReference type="Proteomes" id="UP000192906">
    <property type="component" value="Unassembled WGS sequence"/>
</dbReference>
<evidence type="ECO:0000313" key="3">
    <source>
        <dbReference type="EMBL" id="SMF02080.1"/>
    </source>
</evidence>
<name>A0A1X7CS69_9BACT</name>
<dbReference type="AlphaFoldDB" id="A0A1X7CS69"/>
<dbReference type="STRING" id="1519643.SAMN06295933_1178"/>
<keyword evidence="1" id="KW-0812">Transmembrane</keyword>
<organism evidence="3 4">
    <name type="scientific">Desulfovibrio gilichinskyi</name>
    <dbReference type="NCBI Taxonomy" id="1519643"/>
    <lineage>
        <taxon>Bacteria</taxon>
        <taxon>Pseudomonadati</taxon>
        <taxon>Thermodesulfobacteriota</taxon>
        <taxon>Desulfovibrionia</taxon>
        <taxon>Desulfovibrionales</taxon>
        <taxon>Desulfovibrionaceae</taxon>
        <taxon>Desulfovibrio</taxon>
    </lineage>
</organism>
<feature type="transmembrane region" description="Helical" evidence="1">
    <location>
        <begin position="99"/>
        <end position="117"/>
    </location>
</feature>
<protein>
    <submittedName>
        <fullName evidence="3">Uncharacterized protein</fullName>
    </submittedName>
</protein>
<keyword evidence="4" id="KW-1185">Reference proteome</keyword>
<feature type="signal peptide" evidence="2">
    <location>
        <begin position="1"/>
        <end position="26"/>
    </location>
</feature>
<dbReference type="EMBL" id="FWZU01000002">
    <property type="protein sequence ID" value="SMF02080.1"/>
    <property type="molecule type" value="Genomic_DNA"/>
</dbReference>
<reference evidence="4" key="1">
    <citation type="submission" date="2017-04" db="EMBL/GenBank/DDBJ databases">
        <authorList>
            <person name="Varghese N."/>
            <person name="Submissions S."/>
        </authorList>
    </citation>
    <scope>NUCLEOTIDE SEQUENCE [LARGE SCALE GENOMIC DNA]</scope>
    <source>
        <strain evidence="4">K3S</strain>
    </source>
</reference>
<keyword evidence="1" id="KW-1133">Transmembrane helix</keyword>
<evidence type="ECO:0000256" key="2">
    <source>
        <dbReference type="SAM" id="SignalP"/>
    </source>
</evidence>
<feature type="chain" id="PRO_5012191638" evidence="2">
    <location>
        <begin position="27"/>
        <end position="122"/>
    </location>
</feature>
<evidence type="ECO:0000256" key="1">
    <source>
        <dbReference type="SAM" id="Phobius"/>
    </source>
</evidence>
<keyword evidence="1" id="KW-0472">Membrane</keyword>
<accession>A0A1X7CS69</accession>
<gene>
    <name evidence="3" type="ORF">SAMN06295933_1178</name>
</gene>